<reference evidence="2 3" key="1">
    <citation type="submission" date="2021-03" db="EMBL/GenBank/DDBJ databases">
        <title>Genomic Encyclopedia of Type Strains, Phase IV (KMG-IV): sequencing the most valuable type-strain genomes for metagenomic binning, comparative biology and taxonomic classification.</title>
        <authorList>
            <person name="Goeker M."/>
        </authorList>
    </citation>
    <scope>NUCLEOTIDE SEQUENCE [LARGE SCALE GENOMIC DNA]</scope>
    <source>
        <strain evidence="2 3">DSM 24004</strain>
    </source>
</reference>
<name>A0ABS4GAA6_9FIRM</name>
<feature type="compositionally biased region" description="Polar residues" evidence="1">
    <location>
        <begin position="129"/>
        <end position="143"/>
    </location>
</feature>
<dbReference type="EMBL" id="JAGGKS010000001">
    <property type="protein sequence ID" value="MBP1924623.1"/>
    <property type="molecule type" value="Genomic_DNA"/>
</dbReference>
<evidence type="ECO:0000313" key="2">
    <source>
        <dbReference type="EMBL" id="MBP1924623.1"/>
    </source>
</evidence>
<dbReference type="RefSeq" id="WP_209510372.1">
    <property type="nucleotide sequence ID" value="NZ_JAGGKS010000001.1"/>
</dbReference>
<organism evidence="2 3">
    <name type="scientific">Sedimentibacter acidaminivorans</name>
    <dbReference type="NCBI Taxonomy" id="913099"/>
    <lineage>
        <taxon>Bacteria</taxon>
        <taxon>Bacillati</taxon>
        <taxon>Bacillota</taxon>
        <taxon>Tissierellia</taxon>
        <taxon>Sedimentibacter</taxon>
    </lineage>
</organism>
<gene>
    <name evidence="2" type="ORF">J2Z76_000476</name>
</gene>
<dbReference type="GO" id="GO:0003677">
    <property type="term" value="F:DNA binding"/>
    <property type="evidence" value="ECO:0007669"/>
    <property type="project" value="UniProtKB-KW"/>
</dbReference>
<accession>A0ABS4GAA6</accession>
<dbReference type="Proteomes" id="UP001519342">
    <property type="component" value="Unassembled WGS sequence"/>
</dbReference>
<evidence type="ECO:0000313" key="3">
    <source>
        <dbReference type="Proteomes" id="UP001519342"/>
    </source>
</evidence>
<protein>
    <submittedName>
        <fullName evidence="2">DNA-binding CsgD family transcriptional regulator</fullName>
    </submittedName>
</protein>
<proteinExistence type="predicted"/>
<keyword evidence="2" id="KW-0238">DNA-binding</keyword>
<sequence length="152" mass="17677">MERNCSTCAFDKGTKCKILKEKIPNCFAWADMQEAKKREKACREYIDAYVGGTVPPEKKLPEELKEKRNKNRDLYLKLRGGKTVTETLDERFNWLYLQGLSDKEIAKRLYVNHRAVTGYRNDKKLPPWKQNNDRSAGTETVESNKGLKEMLS</sequence>
<comment type="caution">
    <text evidence="2">The sequence shown here is derived from an EMBL/GenBank/DDBJ whole genome shotgun (WGS) entry which is preliminary data.</text>
</comment>
<evidence type="ECO:0000256" key="1">
    <source>
        <dbReference type="SAM" id="MobiDB-lite"/>
    </source>
</evidence>
<keyword evidence="3" id="KW-1185">Reference proteome</keyword>
<feature type="region of interest" description="Disordered" evidence="1">
    <location>
        <begin position="121"/>
        <end position="152"/>
    </location>
</feature>